<name>A0A4R7KC33_9CLOT</name>
<sequence length="63" mass="7118">MEKRFKERNLEDKEAMVAPECKGKYRFGTGISLIDGNILSAPDIERTVNGMPLSDETEDDKID</sequence>
<keyword evidence="2" id="KW-1185">Reference proteome</keyword>
<dbReference type="EMBL" id="SOAZ01000018">
    <property type="protein sequence ID" value="TDT51351.1"/>
    <property type="molecule type" value="Genomic_DNA"/>
</dbReference>
<organism evidence="1 2">
    <name type="scientific">Fonticella tunisiensis</name>
    <dbReference type="NCBI Taxonomy" id="1096341"/>
    <lineage>
        <taxon>Bacteria</taxon>
        <taxon>Bacillati</taxon>
        <taxon>Bacillota</taxon>
        <taxon>Clostridia</taxon>
        <taxon>Eubacteriales</taxon>
        <taxon>Clostridiaceae</taxon>
        <taxon>Fonticella</taxon>
    </lineage>
</organism>
<protein>
    <submittedName>
        <fullName evidence="1">Uncharacterized protein</fullName>
    </submittedName>
</protein>
<gene>
    <name evidence="1" type="ORF">EDD71_11835</name>
</gene>
<reference evidence="1 2" key="1">
    <citation type="submission" date="2019-03" db="EMBL/GenBank/DDBJ databases">
        <title>Genomic Encyclopedia of Type Strains, Phase IV (KMG-IV): sequencing the most valuable type-strain genomes for metagenomic binning, comparative biology and taxonomic classification.</title>
        <authorList>
            <person name="Goeker M."/>
        </authorList>
    </citation>
    <scope>NUCLEOTIDE SEQUENCE [LARGE SCALE GENOMIC DNA]</scope>
    <source>
        <strain evidence="1 2">DSM 24455</strain>
    </source>
</reference>
<dbReference type="Proteomes" id="UP000295325">
    <property type="component" value="Unassembled WGS sequence"/>
</dbReference>
<accession>A0A4R7KC33</accession>
<evidence type="ECO:0000313" key="2">
    <source>
        <dbReference type="Proteomes" id="UP000295325"/>
    </source>
</evidence>
<evidence type="ECO:0000313" key="1">
    <source>
        <dbReference type="EMBL" id="TDT51351.1"/>
    </source>
</evidence>
<comment type="caution">
    <text evidence="1">The sequence shown here is derived from an EMBL/GenBank/DDBJ whole genome shotgun (WGS) entry which is preliminary data.</text>
</comment>
<dbReference type="RefSeq" id="WP_133628683.1">
    <property type="nucleotide sequence ID" value="NZ_SOAZ01000018.1"/>
</dbReference>
<proteinExistence type="predicted"/>
<dbReference type="AlphaFoldDB" id="A0A4R7KC33"/>